<proteinExistence type="inferred from homology"/>
<comment type="subcellular location">
    <subcellularLocation>
        <location evidence="8">Cytoplasm</location>
    </subcellularLocation>
</comment>
<feature type="binding site" evidence="8">
    <location>
        <position position="17"/>
    </location>
    <ligand>
        <name>Mg(2+)</name>
        <dbReference type="ChEBI" id="CHEBI:18420"/>
    </ligand>
</feature>
<dbReference type="SUPFAM" id="SSF52540">
    <property type="entry name" value="P-loop containing nucleoside triphosphate hydrolases"/>
    <property type="match status" value="1"/>
</dbReference>
<comment type="pathway">
    <text evidence="8">Cofactor biosynthesis; biotin biosynthesis; biotin from 7,8-diaminononanoate: step 1/2.</text>
</comment>
<evidence type="ECO:0000256" key="7">
    <source>
        <dbReference type="ARBA" id="ARBA00022842"/>
    </source>
</evidence>
<evidence type="ECO:0000313" key="9">
    <source>
        <dbReference type="EMBL" id="GAD03500.1"/>
    </source>
</evidence>
<feature type="active site" evidence="8">
    <location>
        <position position="38"/>
    </location>
</feature>
<feature type="binding site" evidence="8">
    <location>
        <begin position="116"/>
        <end position="119"/>
    </location>
    <ligand>
        <name>ATP</name>
        <dbReference type="ChEBI" id="CHEBI:30616"/>
    </ligand>
</feature>
<dbReference type="NCBIfam" id="TIGR00347">
    <property type="entry name" value="bioD"/>
    <property type="match status" value="1"/>
</dbReference>
<evidence type="ECO:0000256" key="5">
    <source>
        <dbReference type="ARBA" id="ARBA00022756"/>
    </source>
</evidence>
<dbReference type="CDD" id="cd03109">
    <property type="entry name" value="DTBS"/>
    <property type="match status" value="1"/>
</dbReference>
<dbReference type="GO" id="GO:0042803">
    <property type="term" value="F:protein homodimerization activity"/>
    <property type="evidence" value="ECO:0007669"/>
    <property type="project" value="UniProtKB-ARBA"/>
</dbReference>
<dbReference type="GO" id="GO:0005829">
    <property type="term" value="C:cytosol"/>
    <property type="evidence" value="ECO:0007669"/>
    <property type="project" value="TreeGrafter"/>
</dbReference>
<keyword evidence="1 8" id="KW-0963">Cytoplasm</keyword>
<keyword evidence="5 8" id="KW-0093">Biotin biosynthesis</keyword>
<comment type="catalytic activity">
    <reaction evidence="8">
        <text>(7R,8S)-7,8-diammoniononanoate + CO2 + ATP = (4R,5S)-dethiobiotin + ADP + phosphate + 3 H(+)</text>
        <dbReference type="Rhea" id="RHEA:15805"/>
        <dbReference type="ChEBI" id="CHEBI:15378"/>
        <dbReference type="ChEBI" id="CHEBI:16526"/>
        <dbReference type="ChEBI" id="CHEBI:30616"/>
        <dbReference type="ChEBI" id="CHEBI:43474"/>
        <dbReference type="ChEBI" id="CHEBI:149469"/>
        <dbReference type="ChEBI" id="CHEBI:149473"/>
        <dbReference type="ChEBI" id="CHEBI:456216"/>
        <dbReference type="EC" id="6.3.3.3"/>
    </reaction>
</comment>
<comment type="caution">
    <text evidence="8">Lacks conserved residue(s) required for the propagation of feature annotation.</text>
</comment>
<evidence type="ECO:0000256" key="2">
    <source>
        <dbReference type="ARBA" id="ARBA00022598"/>
    </source>
</evidence>
<dbReference type="Proteomes" id="UP000014461">
    <property type="component" value="Unassembled WGS sequence"/>
</dbReference>
<comment type="function">
    <text evidence="8">Catalyzes a mechanistically unusual reaction, the ATP-dependent insertion of CO2 between the N7 and N8 nitrogen atoms of 7,8-diaminopelargonic acid (DAPA, also called 7,8-diammoniononanoate) to form a ureido ring.</text>
</comment>
<dbReference type="PANTHER" id="PTHR43210:SF5">
    <property type="entry name" value="DETHIOBIOTIN SYNTHETASE"/>
    <property type="match status" value="1"/>
</dbReference>
<evidence type="ECO:0000256" key="6">
    <source>
        <dbReference type="ARBA" id="ARBA00022840"/>
    </source>
</evidence>
<keyword evidence="2 8" id="KW-0436">Ligase</keyword>
<feature type="binding site" evidence="8">
    <location>
        <begin position="177"/>
        <end position="178"/>
    </location>
    <ligand>
        <name>ATP</name>
        <dbReference type="ChEBI" id="CHEBI:30616"/>
    </ligand>
</feature>
<feature type="binding site" evidence="8">
    <location>
        <position position="208"/>
    </location>
    <ligand>
        <name>ATP</name>
        <dbReference type="ChEBI" id="CHEBI:30616"/>
    </ligand>
</feature>
<dbReference type="EC" id="6.3.3.3" evidence="8"/>
<keyword evidence="10" id="KW-1185">Reference proteome</keyword>
<dbReference type="AlphaFoldDB" id="R9PQB7"/>
<dbReference type="PANTHER" id="PTHR43210">
    <property type="entry name" value="DETHIOBIOTIN SYNTHETASE"/>
    <property type="match status" value="1"/>
</dbReference>
<dbReference type="InterPro" id="IPR027417">
    <property type="entry name" value="P-loop_NTPase"/>
</dbReference>
<comment type="cofactor">
    <cofactor evidence="8">
        <name>Mg(2+)</name>
        <dbReference type="ChEBI" id="CHEBI:18420"/>
    </cofactor>
</comment>
<keyword evidence="3 8" id="KW-0479">Metal-binding</keyword>
<reference evidence="9" key="1">
    <citation type="journal article" date="2013" name="Genome Announc.">
        <title>Draft Genome Sequence of Agarivorans albus Strain MKT 106T, an Agarolytic Marine Bacterium.</title>
        <authorList>
            <person name="Yasuike M."/>
            <person name="Nakamura Y."/>
            <person name="Kai W."/>
            <person name="Fujiwara A."/>
            <person name="Fukui Y."/>
            <person name="Satomi M."/>
            <person name="Sano M."/>
        </authorList>
    </citation>
    <scope>NUCLEOTIDE SEQUENCE [LARGE SCALE GENOMIC DNA]</scope>
</reference>
<feature type="binding site" evidence="8">
    <location>
        <begin position="13"/>
        <end position="18"/>
    </location>
    <ligand>
        <name>ATP</name>
        <dbReference type="ChEBI" id="CHEBI:30616"/>
    </ligand>
</feature>
<gene>
    <name evidence="8" type="primary">bioD</name>
    <name evidence="9" type="ORF">AALB_3580</name>
</gene>
<comment type="similarity">
    <text evidence="8">Belongs to the dethiobiotin synthetase family.</text>
</comment>
<dbReference type="STRING" id="1331007.AALB_3580"/>
<dbReference type="GO" id="GO:0009102">
    <property type="term" value="P:biotin biosynthetic process"/>
    <property type="evidence" value="ECO:0007669"/>
    <property type="project" value="UniProtKB-UniRule"/>
</dbReference>
<protein>
    <recommendedName>
        <fullName evidence="8">ATP-dependent dethiobiotin synthetase BioD</fullName>
        <ecNumber evidence="8">6.3.3.3</ecNumber>
    </recommendedName>
    <alternativeName>
        <fullName evidence="8">DTB synthetase</fullName>
        <shortName evidence="8">DTBS</shortName>
    </alternativeName>
    <alternativeName>
        <fullName evidence="8">Dethiobiotin synthase</fullName>
    </alternativeName>
</protein>
<comment type="subunit">
    <text evidence="8">Homodimer.</text>
</comment>
<dbReference type="HAMAP" id="MF_00336">
    <property type="entry name" value="BioD"/>
    <property type="match status" value="1"/>
</dbReference>
<sequence>MTKSVFITGTDTEVGKTVVSCGLVKALQNKFSIVNGFKPIAAGTEMFDSVEGNEDALALIKVNSSELDYAEVNPVVLKHAIAPHIAAKLEKKPVDSVLMASGLQRLVGKSDFVVVEGAGGWHVPLNEQGLMMSDWVAEQGLPVVLVVGVKLGCLNHALLSAEAIKASGCNVVAWVANNLSEPSDISKLNISYLQDAIDAPCIAELPYNTSLNANLAAECFDIDTLVSQI</sequence>
<feature type="binding site" evidence="8">
    <location>
        <position position="116"/>
    </location>
    <ligand>
        <name>Mg(2+)</name>
        <dbReference type="ChEBI" id="CHEBI:18420"/>
    </ligand>
</feature>
<dbReference type="OrthoDB" id="9802097at2"/>
<dbReference type="UniPathway" id="UPA00078">
    <property type="reaction ID" value="UER00161"/>
</dbReference>
<keyword evidence="4 8" id="KW-0547">Nucleotide-binding</keyword>
<name>R9PQB7_AGAAL</name>
<accession>R9PQB7</accession>
<evidence type="ECO:0000313" key="10">
    <source>
        <dbReference type="Proteomes" id="UP000014461"/>
    </source>
</evidence>
<dbReference type="GO" id="GO:0000287">
    <property type="term" value="F:magnesium ion binding"/>
    <property type="evidence" value="ECO:0007669"/>
    <property type="project" value="UniProtKB-UniRule"/>
</dbReference>
<feature type="binding site" evidence="8">
    <location>
        <position position="55"/>
    </location>
    <ligand>
        <name>ATP</name>
        <dbReference type="ChEBI" id="CHEBI:30616"/>
    </ligand>
</feature>
<dbReference type="RefSeq" id="WP_016403267.1">
    <property type="nucleotide sequence ID" value="NZ_BARX01000028.1"/>
</dbReference>
<evidence type="ECO:0000256" key="4">
    <source>
        <dbReference type="ARBA" id="ARBA00022741"/>
    </source>
</evidence>
<dbReference type="GO" id="GO:0005524">
    <property type="term" value="F:ATP binding"/>
    <property type="evidence" value="ECO:0007669"/>
    <property type="project" value="UniProtKB-UniRule"/>
</dbReference>
<feature type="binding site" evidence="8">
    <location>
        <position position="55"/>
    </location>
    <ligand>
        <name>Mg(2+)</name>
        <dbReference type="ChEBI" id="CHEBI:18420"/>
    </ligand>
</feature>
<keyword evidence="7 8" id="KW-0460">Magnesium</keyword>
<comment type="caution">
    <text evidence="9">The sequence shown here is derived from an EMBL/GenBank/DDBJ whole genome shotgun (WGS) entry which is preliminary data.</text>
</comment>
<dbReference type="Gene3D" id="3.40.50.300">
    <property type="entry name" value="P-loop containing nucleotide triphosphate hydrolases"/>
    <property type="match status" value="1"/>
</dbReference>
<dbReference type="Pfam" id="PF13500">
    <property type="entry name" value="AAA_26"/>
    <property type="match status" value="1"/>
</dbReference>
<evidence type="ECO:0000256" key="1">
    <source>
        <dbReference type="ARBA" id="ARBA00022490"/>
    </source>
</evidence>
<dbReference type="FunFam" id="3.40.50.300:FF:000292">
    <property type="entry name" value="ATP-dependent dethiobiotin synthetase BioD"/>
    <property type="match status" value="1"/>
</dbReference>
<dbReference type="GO" id="GO:0004141">
    <property type="term" value="F:dethiobiotin synthase activity"/>
    <property type="evidence" value="ECO:0007669"/>
    <property type="project" value="UniProtKB-UniRule"/>
</dbReference>
<dbReference type="EMBL" id="BARX01000028">
    <property type="protein sequence ID" value="GAD03500.1"/>
    <property type="molecule type" value="Genomic_DNA"/>
</dbReference>
<dbReference type="PIRSF" id="PIRSF006755">
    <property type="entry name" value="DTB_synth"/>
    <property type="match status" value="1"/>
</dbReference>
<evidence type="ECO:0000256" key="8">
    <source>
        <dbReference type="HAMAP-Rule" id="MF_00336"/>
    </source>
</evidence>
<organism evidence="9 10">
    <name type="scientific">Agarivorans albus MKT 106</name>
    <dbReference type="NCBI Taxonomy" id="1331007"/>
    <lineage>
        <taxon>Bacteria</taxon>
        <taxon>Pseudomonadati</taxon>
        <taxon>Pseudomonadota</taxon>
        <taxon>Gammaproteobacteria</taxon>
        <taxon>Alteromonadales</taxon>
        <taxon>Alteromonadaceae</taxon>
        <taxon>Agarivorans</taxon>
    </lineage>
</organism>
<evidence type="ECO:0000256" key="3">
    <source>
        <dbReference type="ARBA" id="ARBA00022723"/>
    </source>
</evidence>
<dbReference type="InterPro" id="IPR004472">
    <property type="entry name" value="DTB_synth_BioD"/>
</dbReference>
<keyword evidence="6 8" id="KW-0067">ATP-binding</keyword>